<accession>A0A1J5Q6K7</accession>
<organism evidence="1">
    <name type="scientific">mine drainage metagenome</name>
    <dbReference type="NCBI Taxonomy" id="410659"/>
    <lineage>
        <taxon>unclassified sequences</taxon>
        <taxon>metagenomes</taxon>
        <taxon>ecological metagenomes</taxon>
    </lineage>
</organism>
<comment type="caution">
    <text evidence="1">The sequence shown here is derived from an EMBL/GenBank/DDBJ whole genome shotgun (WGS) entry which is preliminary data.</text>
</comment>
<dbReference type="EMBL" id="MLJW01001328">
    <property type="protein sequence ID" value="OIQ78818.1"/>
    <property type="molecule type" value="Genomic_DNA"/>
</dbReference>
<evidence type="ECO:0000313" key="1">
    <source>
        <dbReference type="EMBL" id="OIQ78818.1"/>
    </source>
</evidence>
<evidence type="ECO:0008006" key="2">
    <source>
        <dbReference type="Google" id="ProtNLM"/>
    </source>
</evidence>
<proteinExistence type="predicted"/>
<dbReference type="AlphaFoldDB" id="A0A1J5Q6K7"/>
<protein>
    <recommendedName>
        <fullName evidence="2">Transcriptional regulator, AbiEi antitoxin, Type IV TA system</fullName>
    </recommendedName>
</protein>
<gene>
    <name evidence="1" type="ORF">GALL_394680</name>
</gene>
<dbReference type="Pfam" id="PF19570">
    <property type="entry name" value="DUF6088"/>
    <property type="match status" value="1"/>
</dbReference>
<name>A0A1J5Q6K7_9ZZZZ</name>
<reference evidence="1" key="1">
    <citation type="submission" date="2016-10" db="EMBL/GenBank/DDBJ databases">
        <title>Sequence of Gallionella enrichment culture.</title>
        <authorList>
            <person name="Poehlein A."/>
            <person name="Muehling M."/>
            <person name="Daniel R."/>
        </authorList>
    </citation>
    <scope>NUCLEOTIDE SEQUENCE</scope>
</reference>
<dbReference type="InterPro" id="IPR045738">
    <property type="entry name" value="DUF6088"/>
</dbReference>
<sequence length="211" mass="22955">MKNPAASTAELIRERVEEFPAGEPFTSVEFMASGTRASVDHALSRLAKAGVISRVTRGVYVRPIINKYVGPVVPGPFKIAQAVARSMGARISVNGAEAARRFELSTQMSTQSLFLTTGPTRHIKVGNSKIRLQHTSPRKLALAGRPAGAALSALWYLGRGEVTSEVIGQIRTKLSPEEFQALRSSTELMPSWMSDAFYRYSRETSSELSVA</sequence>